<accession>A0A2I1BZA4</accession>
<dbReference type="EMBL" id="MSZS01000007">
    <property type="protein sequence ID" value="PKX90716.1"/>
    <property type="molecule type" value="Genomic_DNA"/>
</dbReference>
<dbReference type="VEuPathDB" id="FungiDB:P174DRAFT_462893"/>
<dbReference type="OrthoDB" id="4378061at2759"/>
<evidence type="ECO:0000313" key="3">
    <source>
        <dbReference type="Proteomes" id="UP000234474"/>
    </source>
</evidence>
<dbReference type="RefSeq" id="XP_024679311.1">
    <property type="nucleotide sequence ID" value="XM_024830188.1"/>
</dbReference>
<evidence type="ECO:0000313" key="2">
    <source>
        <dbReference type="EMBL" id="PKX90716.1"/>
    </source>
</evidence>
<comment type="caution">
    <text evidence="2">The sequence shown here is derived from an EMBL/GenBank/DDBJ whole genome shotgun (WGS) entry which is preliminary data.</text>
</comment>
<keyword evidence="3" id="KW-1185">Reference proteome</keyword>
<dbReference type="GeneID" id="36537514"/>
<dbReference type="AlphaFoldDB" id="A0A2I1BZA4"/>
<evidence type="ECO:0000256" key="1">
    <source>
        <dbReference type="SAM" id="SignalP"/>
    </source>
</evidence>
<keyword evidence="1" id="KW-0732">Signal</keyword>
<dbReference type="OMA" id="ANGDCPR"/>
<name>A0A2I1BZA4_ASPN1</name>
<gene>
    <name evidence="2" type="ORF">P174DRAFT_462893</name>
</gene>
<organism evidence="2 3">
    <name type="scientific">Aspergillus novofumigatus (strain IBT 16806)</name>
    <dbReference type="NCBI Taxonomy" id="1392255"/>
    <lineage>
        <taxon>Eukaryota</taxon>
        <taxon>Fungi</taxon>
        <taxon>Dikarya</taxon>
        <taxon>Ascomycota</taxon>
        <taxon>Pezizomycotina</taxon>
        <taxon>Eurotiomycetes</taxon>
        <taxon>Eurotiomycetidae</taxon>
        <taxon>Eurotiales</taxon>
        <taxon>Aspergillaceae</taxon>
        <taxon>Aspergillus</taxon>
        <taxon>Aspergillus subgen. Fumigati</taxon>
    </lineage>
</organism>
<feature type="signal peptide" evidence="1">
    <location>
        <begin position="1"/>
        <end position="17"/>
    </location>
</feature>
<dbReference type="Proteomes" id="UP000234474">
    <property type="component" value="Unassembled WGS sequence"/>
</dbReference>
<sequence>MKLNAILLFSLIGLGLATPVTVDGNLTTRGDNADLDNDGSLIPHPPCDANGDCPRYFGCRNGWCYCLPYHIQDCQPPHQE</sequence>
<protein>
    <submittedName>
        <fullName evidence="2">Uncharacterized protein</fullName>
    </submittedName>
</protein>
<reference evidence="3" key="1">
    <citation type="journal article" date="2018" name="Proc. Natl. Acad. Sci. U.S.A.">
        <title>Linking secondary metabolites to gene clusters through genome sequencing of six diverse Aspergillus species.</title>
        <authorList>
            <person name="Kaerboelling I."/>
            <person name="Vesth T.C."/>
            <person name="Frisvad J.C."/>
            <person name="Nybo J.L."/>
            <person name="Theobald S."/>
            <person name="Kuo A."/>
            <person name="Bowyer P."/>
            <person name="Matsuda Y."/>
            <person name="Mondo S."/>
            <person name="Lyhne E.K."/>
            <person name="Kogle M.E."/>
            <person name="Clum A."/>
            <person name="Lipzen A."/>
            <person name="Salamov A."/>
            <person name="Ngan C.Y."/>
            <person name="Daum C."/>
            <person name="Chiniquy J."/>
            <person name="Barry K."/>
            <person name="LaButti K."/>
            <person name="Haridas S."/>
            <person name="Simmons B.A."/>
            <person name="Magnuson J.K."/>
            <person name="Mortensen U.H."/>
            <person name="Larsen T.O."/>
            <person name="Grigoriev I.V."/>
            <person name="Baker S.E."/>
            <person name="Andersen M.R."/>
        </authorList>
    </citation>
    <scope>NUCLEOTIDE SEQUENCE [LARGE SCALE GENOMIC DNA]</scope>
    <source>
        <strain evidence="3">IBT 16806</strain>
    </source>
</reference>
<proteinExistence type="predicted"/>
<feature type="chain" id="PRO_5014185069" evidence="1">
    <location>
        <begin position="18"/>
        <end position="80"/>
    </location>
</feature>